<keyword evidence="4" id="KW-0464">Manganese</keyword>
<keyword evidence="8" id="KW-1185">Reference proteome</keyword>
<dbReference type="Proteomes" id="UP001055712">
    <property type="component" value="Unassembled WGS sequence"/>
</dbReference>
<feature type="binding site" evidence="4">
    <location>
        <position position="399"/>
    </location>
    <ligand>
        <name>Mn(2+)</name>
        <dbReference type="ChEBI" id="CHEBI:29035"/>
        <label>2</label>
    </ligand>
</feature>
<dbReference type="InterPro" id="IPR002933">
    <property type="entry name" value="Peptidase_M20"/>
</dbReference>
<proteinExistence type="inferred from homology"/>
<dbReference type="SUPFAM" id="SSF55031">
    <property type="entry name" value="Bacterial exopeptidase dimerisation domain"/>
    <property type="match status" value="1"/>
</dbReference>
<dbReference type="GO" id="GO:0016787">
    <property type="term" value="F:hydrolase activity"/>
    <property type="evidence" value="ECO:0007669"/>
    <property type="project" value="UniProtKB-KW"/>
</dbReference>
<dbReference type="FunFam" id="3.30.70.360:FF:000001">
    <property type="entry name" value="N-acetyldiaminopimelate deacetylase"/>
    <property type="match status" value="1"/>
</dbReference>
<reference evidence="7" key="2">
    <citation type="submission" date="2020-11" db="EMBL/GenBank/DDBJ databases">
        <authorList>
            <person name="Cecchin M."/>
            <person name="Marcolungo L."/>
            <person name="Rossato M."/>
            <person name="Girolomoni L."/>
            <person name="Cosentino E."/>
            <person name="Cuine S."/>
            <person name="Li-Beisson Y."/>
            <person name="Delledonne M."/>
            <person name="Ballottari M."/>
        </authorList>
    </citation>
    <scope>NUCLEOTIDE SEQUENCE</scope>
    <source>
        <strain evidence="7">211/11P</strain>
        <tissue evidence="7">Whole cell</tissue>
    </source>
</reference>
<dbReference type="CDD" id="cd08017">
    <property type="entry name" value="M20_IAA_Hyd"/>
    <property type="match status" value="1"/>
</dbReference>
<accession>A0A9D4TIX4</accession>
<feature type="signal peptide" evidence="5">
    <location>
        <begin position="1"/>
        <end position="25"/>
    </location>
</feature>
<evidence type="ECO:0000259" key="6">
    <source>
        <dbReference type="Pfam" id="PF07687"/>
    </source>
</evidence>
<feature type="binding site" evidence="4">
    <location>
        <position position="132"/>
    </location>
    <ligand>
        <name>Mn(2+)</name>
        <dbReference type="ChEBI" id="CHEBI:29035"/>
        <label>2</label>
    </ligand>
</feature>
<evidence type="ECO:0000256" key="5">
    <source>
        <dbReference type="SAM" id="SignalP"/>
    </source>
</evidence>
<dbReference type="Gene3D" id="3.40.630.10">
    <property type="entry name" value="Zn peptidases"/>
    <property type="match status" value="1"/>
</dbReference>
<gene>
    <name evidence="7" type="ORF">D9Q98_008865</name>
</gene>
<evidence type="ECO:0000256" key="2">
    <source>
        <dbReference type="ARBA" id="ARBA00022729"/>
    </source>
</evidence>
<dbReference type="AlphaFoldDB" id="A0A9D4TIX4"/>
<comment type="similarity">
    <text evidence="1">Belongs to the peptidase M20 family.</text>
</comment>
<dbReference type="Pfam" id="PF01546">
    <property type="entry name" value="Peptidase_M20"/>
    <property type="match status" value="1"/>
</dbReference>
<dbReference type="OrthoDB" id="6119954at2759"/>
<name>A0A9D4TIX4_CHLVU</name>
<evidence type="ECO:0000313" key="8">
    <source>
        <dbReference type="Proteomes" id="UP001055712"/>
    </source>
</evidence>
<dbReference type="EMBL" id="SIDB01000011">
    <property type="protein sequence ID" value="KAI3426500.1"/>
    <property type="molecule type" value="Genomic_DNA"/>
</dbReference>
<dbReference type="PANTHER" id="PTHR11014:SF62">
    <property type="entry name" value="IAA-AMINO ACID HYDROLASE ILR1-LIKE 6"/>
    <property type="match status" value="1"/>
</dbReference>
<sequence length="440" mass="46955">MMERRLRVLLVFAALAGSHVASSRAAVPAGSLSHLLKQATALEDWLVGIRRTLHKIPELLFEEHATGEVIRRHLDELGIPYQFPVAKTGVVASIGQGAPVVVLRSDIDALPIQEEDEKLEFASNNPGRMHACGHDAHMTMLLGAAKMLKGMEKELKGTVRLLFQPAEEGGAGGDLMVKEGALADVEAAFALHVWPSLPSGVIASRPGTLLAGAIQFQVTVKGRGGHAAIPHLTSDPVVAAAAAVSGLQALVARETSPFDSAVISVTRLAGGNAYNVVPDEARFGGTMRSNTDQGMQRLRRRLEELVAATAAAHGCTAEVDWMQEEMPYYPPTVNDPATFQFAMDVAGRLSDGSGGIARVGETEATMAGEDFSFIARIVPSCFTFLGTRNESLGAVHGLHTPRFTLDEGVLKVGAALHTALASEYLEQWHSRVQARAREEL</sequence>
<comment type="cofactor">
    <cofactor evidence="4">
        <name>Mn(2+)</name>
        <dbReference type="ChEBI" id="CHEBI:29035"/>
    </cofactor>
    <text evidence="4">The Mn(2+) ion enhances activity.</text>
</comment>
<dbReference type="InterPro" id="IPR017439">
    <property type="entry name" value="Amidohydrolase"/>
</dbReference>
<feature type="chain" id="PRO_5039644555" description="Peptidase M20 dimerisation domain-containing protein" evidence="5">
    <location>
        <begin position="26"/>
        <end position="440"/>
    </location>
</feature>
<dbReference type="InterPro" id="IPR036264">
    <property type="entry name" value="Bact_exopeptidase_dim_dom"/>
</dbReference>
<dbReference type="InterPro" id="IPR011650">
    <property type="entry name" value="Peptidase_M20_dimer"/>
</dbReference>
<organism evidence="7 8">
    <name type="scientific">Chlorella vulgaris</name>
    <name type="common">Green alga</name>
    <dbReference type="NCBI Taxonomy" id="3077"/>
    <lineage>
        <taxon>Eukaryota</taxon>
        <taxon>Viridiplantae</taxon>
        <taxon>Chlorophyta</taxon>
        <taxon>core chlorophytes</taxon>
        <taxon>Trebouxiophyceae</taxon>
        <taxon>Chlorellales</taxon>
        <taxon>Chlorellaceae</taxon>
        <taxon>Chlorella clade</taxon>
        <taxon>Chlorella</taxon>
    </lineage>
</organism>
<evidence type="ECO:0000313" key="7">
    <source>
        <dbReference type="EMBL" id="KAI3426500.1"/>
    </source>
</evidence>
<feature type="binding site" evidence="4">
    <location>
        <position position="134"/>
    </location>
    <ligand>
        <name>Mn(2+)</name>
        <dbReference type="ChEBI" id="CHEBI:29035"/>
        <label>2</label>
    </ligand>
</feature>
<dbReference type="SUPFAM" id="SSF53187">
    <property type="entry name" value="Zn-dependent exopeptidases"/>
    <property type="match status" value="1"/>
</dbReference>
<feature type="binding site" evidence="4">
    <location>
        <position position="192"/>
    </location>
    <ligand>
        <name>Mn(2+)</name>
        <dbReference type="ChEBI" id="CHEBI:29035"/>
        <label>2</label>
    </ligand>
</feature>
<dbReference type="PIRSF" id="PIRSF005962">
    <property type="entry name" value="Pept_M20D_amidohydro"/>
    <property type="match status" value="1"/>
</dbReference>
<dbReference type="NCBIfam" id="TIGR01891">
    <property type="entry name" value="amidohydrolases"/>
    <property type="match status" value="1"/>
</dbReference>
<dbReference type="GO" id="GO:0046872">
    <property type="term" value="F:metal ion binding"/>
    <property type="evidence" value="ECO:0007669"/>
    <property type="project" value="UniProtKB-KW"/>
</dbReference>
<dbReference type="Pfam" id="PF07687">
    <property type="entry name" value="M20_dimer"/>
    <property type="match status" value="1"/>
</dbReference>
<protein>
    <recommendedName>
        <fullName evidence="6">Peptidase M20 dimerisation domain-containing protein</fullName>
    </recommendedName>
</protein>
<evidence type="ECO:0000256" key="3">
    <source>
        <dbReference type="ARBA" id="ARBA00022801"/>
    </source>
</evidence>
<keyword evidence="2 5" id="KW-0732">Signal</keyword>
<feature type="domain" description="Peptidase M20 dimerisation" evidence="6">
    <location>
        <begin position="212"/>
        <end position="311"/>
    </location>
</feature>
<evidence type="ECO:0000256" key="4">
    <source>
        <dbReference type="PIRSR" id="PIRSR005962-1"/>
    </source>
</evidence>
<dbReference type="PANTHER" id="PTHR11014">
    <property type="entry name" value="PEPTIDASE M20 FAMILY MEMBER"/>
    <property type="match status" value="1"/>
</dbReference>
<dbReference type="Gene3D" id="3.30.70.360">
    <property type="match status" value="1"/>
</dbReference>
<feature type="binding site" evidence="4">
    <location>
        <position position="168"/>
    </location>
    <ligand>
        <name>Mn(2+)</name>
        <dbReference type="ChEBI" id="CHEBI:29035"/>
        <label>2</label>
    </ligand>
</feature>
<keyword evidence="4" id="KW-0479">Metal-binding</keyword>
<keyword evidence="3" id="KW-0378">Hydrolase</keyword>
<dbReference type="InterPro" id="IPR044757">
    <property type="entry name" value="ILR1-like_Hyd"/>
</dbReference>
<evidence type="ECO:0000256" key="1">
    <source>
        <dbReference type="ARBA" id="ARBA00006153"/>
    </source>
</evidence>
<reference evidence="7" key="1">
    <citation type="journal article" date="2019" name="Plant J.">
        <title>Chlorella vulgaris genome assembly and annotation reveals the molecular basis for metabolic acclimation to high light conditions.</title>
        <authorList>
            <person name="Cecchin M."/>
            <person name="Marcolungo L."/>
            <person name="Rossato M."/>
            <person name="Girolomoni L."/>
            <person name="Cosentino E."/>
            <person name="Cuine S."/>
            <person name="Li-Beisson Y."/>
            <person name="Delledonne M."/>
            <person name="Ballottari M."/>
        </authorList>
    </citation>
    <scope>NUCLEOTIDE SEQUENCE</scope>
    <source>
        <strain evidence="7">211/11P</strain>
    </source>
</reference>
<dbReference type="GO" id="GO:0009850">
    <property type="term" value="P:auxin metabolic process"/>
    <property type="evidence" value="ECO:0007669"/>
    <property type="project" value="InterPro"/>
</dbReference>
<comment type="caution">
    <text evidence="7">The sequence shown here is derived from an EMBL/GenBank/DDBJ whole genome shotgun (WGS) entry which is preliminary data.</text>
</comment>